<gene>
    <name evidence="1" type="ORF">Tci_007589</name>
</gene>
<keyword evidence="1" id="KW-0695">RNA-directed DNA polymerase</keyword>
<sequence length="157" mass="17211">MPTSRFFSIAPNDTFYNALIQSDQDSINAAAGGNLMNRTLRDALTIIENKSKVRTLRNKPVVSKVNTTTSAPSLSQDVTPLTEIVNDLVLMNKATQQAIVKSIEENHVTCGGPHPYYVCLATNSNTFNASAATGTYNQGGSWYVAWKKQKNTRRIEA</sequence>
<dbReference type="GO" id="GO:0003964">
    <property type="term" value="F:RNA-directed DNA polymerase activity"/>
    <property type="evidence" value="ECO:0007669"/>
    <property type="project" value="UniProtKB-KW"/>
</dbReference>
<dbReference type="AlphaFoldDB" id="A0A6L2JF48"/>
<reference evidence="1" key="1">
    <citation type="journal article" date="2019" name="Sci. Rep.">
        <title>Draft genome of Tanacetum cinerariifolium, the natural source of mosquito coil.</title>
        <authorList>
            <person name="Yamashiro T."/>
            <person name="Shiraishi A."/>
            <person name="Satake H."/>
            <person name="Nakayama K."/>
        </authorList>
    </citation>
    <scope>NUCLEOTIDE SEQUENCE</scope>
</reference>
<evidence type="ECO:0000313" key="1">
    <source>
        <dbReference type="EMBL" id="GEU35611.1"/>
    </source>
</evidence>
<name>A0A6L2JF48_TANCI</name>
<organism evidence="1">
    <name type="scientific">Tanacetum cinerariifolium</name>
    <name type="common">Dalmatian daisy</name>
    <name type="synonym">Chrysanthemum cinerariifolium</name>
    <dbReference type="NCBI Taxonomy" id="118510"/>
    <lineage>
        <taxon>Eukaryota</taxon>
        <taxon>Viridiplantae</taxon>
        <taxon>Streptophyta</taxon>
        <taxon>Embryophyta</taxon>
        <taxon>Tracheophyta</taxon>
        <taxon>Spermatophyta</taxon>
        <taxon>Magnoliopsida</taxon>
        <taxon>eudicotyledons</taxon>
        <taxon>Gunneridae</taxon>
        <taxon>Pentapetalae</taxon>
        <taxon>asterids</taxon>
        <taxon>campanulids</taxon>
        <taxon>Asterales</taxon>
        <taxon>Asteraceae</taxon>
        <taxon>Asteroideae</taxon>
        <taxon>Anthemideae</taxon>
        <taxon>Anthemidinae</taxon>
        <taxon>Tanacetum</taxon>
    </lineage>
</organism>
<proteinExistence type="predicted"/>
<keyword evidence="1" id="KW-0548">Nucleotidyltransferase</keyword>
<dbReference type="EMBL" id="BKCJ010000710">
    <property type="protein sequence ID" value="GEU35611.1"/>
    <property type="molecule type" value="Genomic_DNA"/>
</dbReference>
<accession>A0A6L2JF48</accession>
<protein>
    <submittedName>
        <fullName evidence="1">Reverse transcriptase domain-containing protein</fullName>
    </submittedName>
</protein>
<keyword evidence="1" id="KW-0808">Transferase</keyword>
<comment type="caution">
    <text evidence="1">The sequence shown here is derived from an EMBL/GenBank/DDBJ whole genome shotgun (WGS) entry which is preliminary data.</text>
</comment>